<accession>A0A942UTI1</accession>
<sequence length="273" mass="32146">MLNGLFKYLKKPELYASNTCKFWDDEHISKGMLEAHLNPQWDAASRKNDFILESVEWISNIVPSSKYKTLLDLGCGPGLYAERFFEKGYQVTGIDFAKRSINYAKERNQDINYLYKNYLDINYKNEFDLVTLIYCDYGVLSSDNREILLKKIYDSLKKGGKFIFDVFTIKEFEDKKENNTWYVSEKGGYWKPDRHICLESHFIYEDDIRLDQYTIIDKFGKVDIIRNWFKGYTKSTIIAEIKKAGFSKIELYSDVTGKPYCEEPKTMCIVVEK</sequence>
<dbReference type="GO" id="GO:0032259">
    <property type="term" value="P:methylation"/>
    <property type="evidence" value="ECO:0007669"/>
    <property type="project" value="UniProtKB-KW"/>
</dbReference>
<dbReference type="AlphaFoldDB" id="A0A942UTI1"/>
<feature type="domain" description="Methyltransferase" evidence="2">
    <location>
        <begin position="71"/>
        <end position="160"/>
    </location>
</feature>
<dbReference type="Gene3D" id="3.40.50.150">
    <property type="entry name" value="Vaccinia Virus protein VP39"/>
    <property type="match status" value="1"/>
</dbReference>
<gene>
    <name evidence="3" type="ORF">GOQ27_10760</name>
</gene>
<dbReference type="PANTHER" id="PTHR43861:SF6">
    <property type="entry name" value="METHYLTRANSFERASE TYPE 11"/>
    <property type="match status" value="1"/>
</dbReference>
<name>A0A942UTI1_9FIRM</name>
<keyword evidence="3" id="KW-0489">Methyltransferase</keyword>
<keyword evidence="1" id="KW-0808">Transferase</keyword>
<dbReference type="Gene3D" id="2.20.25.110">
    <property type="entry name" value="S-adenosyl-L-methionine-dependent methyltransferases"/>
    <property type="match status" value="1"/>
</dbReference>
<evidence type="ECO:0000256" key="1">
    <source>
        <dbReference type="ARBA" id="ARBA00022679"/>
    </source>
</evidence>
<dbReference type="InterPro" id="IPR029063">
    <property type="entry name" value="SAM-dependent_MTases_sf"/>
</dbReference>
<evidence type="ECO:0000313" key="4">
    <source>
        <dbReference type="Proteomes" id="UP000724672"/>
    </source>
</evidence>
<dbReference type="EMBL" id="WSFT01000039">
    <property type="protein sequence ID" value="MBS4538949.1"/>
    <property type="molecule type" value="Genomic_DNA"/>
</dbReference>
<dbReference type="Pfam" id="PF13649">
    <property type="entry name" value="Methyltransf_25"/>
    <property type="match status" value="1"/>
</dbReference>
<keyword evidence="4" id="KW-1185">Reference proteome</keyword>
<proteinExistence type="predicted"/>
<dbReference type="Proteomes" id="UP000724672">
    <property type="component" value="Unassembled WGS sequence"/>
</dbReference>
<reference evidence="3" key="1">
    <citation type="submission" date="2019-12" db="EMBL/GenBank/DDBJ databases">
        <title>Clostridiaceae gen. nov. sp. nov., isolated from sediment in Xinjiang, China.</title>
        <authorList>
            <person name="Zhang R."/>
        </authorList>
    </citation>
    <scope>NUCLEOTIDE SEQUENCE</scope>
    <source>
        <strain evidence="3">D2Q-11</strain>
    </source>
</reference>
<dbReference type="GO" id="GO:0008168">
    <property type="term" value="F:methyltransferase activity"/>
    <property type="evidence" value="ECO:0007669"/>
    <property type="project" value="UniProtKB-KW"/>
</dbReference>
<dbReference type="RefSeq" id="WP_203366925.1">
    <property type="nucleotide sequence ID" value="NZ_WSFT01000039.1"/>
</dbReference>
<evidence type="ECO:0000313" key="3">
    <source>
        <dbReference type="EMBL" id="MBS4538949.1"/>
    </source>
</evidence>
<dbReference type="InterPro" id="IPR041698">
    <property type="entry name" value="Methyltransf_25"/>
</dbReference>
<evidence type="ECO:0000259" key="2">
    <source>
        <dbReference type="Pfam" id="PF13649"/>
    </source>
</evidence>
<dbReference type="CDD" id="cd02440">
    <property type="entry name" value="AdoMet_MTases"/>
    <property type="match status" value="1"/>
</dbReference>
<organism evidence="3 4">
    <name type="scientific">Anaeromonas frigoriresistens</name>
    <dbReference type="NCBI Taxonomy" id="2683708"/>
    <lineage>
        <taxon>Bacteria</taxon>
        <taxon>Bacillati</taxon>
        <taxon>Bacillota</taxon>
        <taxon>Tissierellia</taxon>
        <taxon>Tissierellales</taxon>
        <taxon>Thermohalobacteraceae</taxon>
        <taxon>Anaeromonas</taxon>
    </lineage>
</organism>
<dbReference type="SUPFAM" id="SSF53335">
    <property type="entry name" value="S-adenosyl-L-methionine-dependent methyltransferases"/>
    <property type="match status" value="1"/>
</dbReference>
<protein>
    <submittedName>
        <fullName evidence="3">Class I SAM-dependent methyltransferase</fullName>
    </submittedName>
</protein>
<dbReference type="PANTHER" id="PTHR43861">
    <property type="entry name" value="TRANS-ACONITATE 2-METHYLTRANSFERASE-RELATED"/>
    <property type="match status" value="1"/>
</dbReference>
<comment type="caution">
    <text evidence="3">The sequence shown here is derived from an EMBL/GenBank/DDBJ whole genome shotgun (WGS) entry which is preliminary data.</text>
</comment>